<feature type="compositionally biased region" description="Low complexity" evidence="5">
    <location>
        <begin position="17"/>
        <end position="38"/>
    </location>
</feature>
<evidence type="ECO:0000256" key="2">
    <source>
        <dbReference type="ARBA" id="ARBA00005695"/>
    </source>
</evidence>
<sequence>AAAILEACGGGSGGAATSGPSGSTTPAAATGTPKGKPGATIRAGQLVPSGAINPLLVDDQGGLETLDFVGEWLTFCDERLVHRPQLATSWKPNADATVWDFTIRQGVKFNDGTPLTVDDVVYTMKQQADPKVGVNAASVFGGTLTPDGVQKLDDTTVRFHLESPDGSFTDAVSQTNYNVMIVPDHYDFAKFESEFPGTGKFMMKRYTKNVGGTFVRNPHYWGKPALPAEIQLTYFADEGATTAALEAGSIDCDDLFTVAGSPQLLTGGFDVLALKSSLQRQLSMRCDTGPFADKRVRQAMALTLDRPEIVKALFKGYAEVGNDSPFAPVFPMTDTSVPQRKQDLKRARELMVRAGVPRGFRVQLATEKYQEMPEFAQIIKQSAAQIGIDITLSITSQTAYYGAGTFGSSPWLDATMSLVDYGARGVPNVFLEAPLQSIDAKTGQGAWNAAHFADPGYDRLSRQYIAASDLPAQRKLAGDIERLLLDETPVIWAYFFDGLTAQAKHVSGIYPTPNGMFYYNMTKS</sequence>
<dbReference type="EMBL" id="WJHE01000098">
    <property type="protein sequence ID" value="MST31568.1"/>
    <property type="molecule type" value="Genomic_DNA"/>
</dbReference>
<accession>A0ABW9QT65</accession>
<proteinExistence type="inferred from homology"/>
<name>A0ABW9QT65_9ACTN</name>
<protein>
    <submittedName>
        <fullName evidence="7">Peptide ABC transporter substrate-binding protein</fullName>
    </submittedName>
</protein>
<dbReference type="Gene3D" id="3.10.105.10">
    <property type="entry name" value="Dipeptide-binding Protein, Domain 3"/>
    <property type="match status" value="1"/>
</dbReference>
<dbReference type="Gene3D" id="3.40.190.10">
    <property type="entry name" value="Periplasmic binding protein-like II"/>
    <property type="match status" value="1"/>
</dbReference>
<evidence type="ECO:0000313" key="8">
    <source>
        <dbReference type="Proteomes" id="UP000437736"/>
    </source>
</evidence>
<feature type="domain" description="Solute-binding protein family 5" evidence="6">
    <location>
        <begin position="83"/>
        <end position="401"/>
    </location>
</feature>
<dbReference type="InterPro" id="IPR030678">
    <property type="entry name" value="Peptide/Ni-bd"/>
</dbReference>
<evidence type="ECO:0000256" key="5">
    <source>
        <dbReference type="SAM" id="MobiDB-lite"/>
    </source>
</evidence>
<reference evidence="7 8" key="1">
    <citation type="submission" date="2019-11" db="EMBL/GenBank/DDBJ databases">
        <title>Acidiferrimicrobium australis gen. nov., sp. nov., an acidophilic and obligately heterotrophic, member of the Actinobacteria that catalyses dissimilatory oxido- reduction of iron isolated from metal-rich acidic water in Chile.</title>
        <authorList>
            <person name="Gonzalez D."/>
            <person name="Huber K."/>
            <person name="Hedrich S."/>
            <person name="Rojas-Villalobos C."/>
            <person name="Quatrini R."/>
            <person name="Dinamarca M.A."/>
            <person name="Schwarz A."/>
            <person name="Canales C."/>
            <person name="Nancucheo I."/>
        </authorList>
    </citation>
    <scope>NUCLEOTIDE SEQUENCE [LARGE SCALE GENOMIC DNA]</scope>
    <source>
        <strain evidence="7 8">USS-CCA1</strain>
    </source>
</reference>
<feature type="non-terminal residue" evidence="7">
    <location>
        <position position="1"/>
    </location>
</feature>
<dbReference type="PANTHER" id="PTHR30290">
    <property type="entry name" value="PERIPLASMIC BINDING COMPONENT OF ABC TRANSPORTER"/>
    <property type="match status" value="1"/>
</dbReference>
<evidence type="ECO:0000256" key="4">
    <source>
        <dbReference type="ARBA" id="ARBA00022729"/>
    </source>
</evidence>
<comment type="caution">
    <text evidence="7">The sequence shown here is derived from an EMBL/GenBank/DDBJ whole genome shotgun (WGS) entry which is preliminary data.</text>
</comment>
<keyword evidence="4" id="KW-0732">Signal</keyword>
<dbReference type="PANTHER" id="PTHR30290:SF10">
    <property type="entry name" value="PERIPLASMIC OLIGOPEPTIDE-BINDING PROTEIN-RELATED"/>
    <property type="match status" value="1"/>
</dbReference>
<feature type="region of interest" description="Disordered" evidence="5">
    <location>
        <begin position="8"/>
        <end position="38"/>
    </location>
</feature>
<evidence type="ECO:0000256" key="3">
    <source>
        <dbReference type="ARBA" id="ARBA00022448"/>
    </source>
</evidence>
<dbReference type="InterPro" id="IPR000914">
    <property type="entry name" value="SBP_5_dom"/>
</dbReference>
<gene>
    <name evidence="7" type="ORF">GHK86_02330</name>
</gene>
<evidence type="ECO:0000259" key="6">
    <source>
        <dbReference type="Pfam" id="PF00496"/>
    </source>
</evidence>
<evidence type="ECO:0000313" key="7">
    <source>
        <dbReference type="EMBL" id="MST31568.1"/>
    </source>
</evidence>
<keyword evidence="8" id="KW-1185">Reference proteome</keyword>
<dbReference type="Pfam" id="PF00496">
    <property type="entry name" value="SBP_bac_5"/>
    <property type="match status" value="1"/>
</dbReference>
<dbReference type="InterPro" id="IPR039424">
    <property type="entry name" value="SBP_5"/>
</dbReference>
<organism evidence="7 8">
    <name type="scientific">Acidiferrimicrobium australe</name>
    <dbReference type="NCBI Taxonomy" id="2664430"/>
    <lineage>
        <taxon>Bacteria</taxon>
        <taxon>Bacillati</taxon>
        <taxon>Actinomycetota</taxon>
        <taxon>Acidimicrobiia</taxon>
        <taxon>Acidimicrobiales</taxon>
        <taxon>Acidimicrobiaceae</taxon>
        <taxon>Acidiferrimicrobium</taxon>
    </lineage>
</organism>
<evidence type="ECO:0000256" key="1">
    <source>
        <dbReference type="ARBA" id="ARBA00004196"/>
    </source>
</evidence>
<keyword evidence="3" id="KW-0813">Transport</keyword>
<dbReference type="Proteomes" id="UP000437736">
    <property type="component" value="Unassembled WGS sequence"/>
</dbReference>
<dbReference type="CDD" id="cd08503">
    <property type="entry name" value="PBP2_NikA_DppA_OppA_like_17"/>
    <property type="match status" value="1"/>
</dbReference>
<dbReference type="SUPFAM" id="SSF53850">
    <property type="entry name" value="Periplasmic binding protein-like II"/>
    <property type="match status" value="1"/>
</dbReference>
<comment type="similarity">
    <text evidence="2">Belongs to the bacterial solute-binding protein 5 family.</text>
</comment>
<comment type="subcellular location">
    <subcellularLocation>
        <location evidence="1">Cell envelope</location>
    </subcellularLocation>
</comment>
<dbReference type="PIRSF" id="PIRSF002741">
    <property type="entry name" value="MppA"/>
    <property type="match status" value="1"/>
</dbReference>